<evidence type="ECO:0000313" key="5">
    <source>
        <dbReference type="Proteomes" id="UP000440978"/>
    </source>
</evidence>
<dbReference type="GO" id="GO:0016757">
    <property type="term" value="F:glycosyltransferase activity"/>
    <property type="evidence" value="ECO:0007669"/>
    <property type="project" value="InterPro"/>
</dbReference>
<dbReference type="CDD" id="cd03809">
    <property type="entry name" value="GT4_MtfB-like"/>
    <property type="match status" value="1"/>
</dbReference>
<feature type="domain" description="Glycosyl transferase family 1" evidence="2">
    <location>
        <begin position="205"/>
        <end position="354"/>
    </location>
</feature>
<evidence type="ECO:0000256" key="1">
    <source>
        <dbReference type="ARBA" id="ARBA00006739"/>
    </source>
</evidence>
<evidence type="ECO:0000313" key="4">
    <source>
        <dbReference type="EMBL" id="MTT30904.1"/>
    </source>
</evidence>
<organism evidence="4 5">
    <name type="scientific">Terrilactibacillus tamarindi</name>
    <dbReference type="NCBI Taxonomy" id="2599694"/>
    <lineage>
        <taxon>Bacteria</taxon>
        <taxon>Bacillati</taxon>
        <taxon>Bacillota</taxon>
        <taxon>Bacilli</taxon>
        <taxon>Bacillales</taxon>
        <taxon>Bacillaceae</taxon>
        <taxon>Terrilactibacillus</taxon>
    </lineage>
</organism>
<dbReference type="PANTHER" id="PTHR22916:SF65">
    <property type="entry name" value="SLR1065 PROTEIN"/>
    <property type="match status" value="1"/>
</dbReference>
<sequence>MVFRRDSHLNEVKIGLPIIGGEDWMGGVSYIELLTRAISTLPNKESIKLYLIVTPNSLTSYHFHKPFISLFHDVIFLGQETPNVRQTLDHFISCQTTNDLFHIIDFYFPAFIPMSDCHAAWIPDFQHRHLPDLFSKEMYLARDQMYSDLAYKSKVVVLSSHDALKDFKTFYPDSNAETKVLHFHTLPNDAWYKTNPIDIQKQYNLPDHYIICCNQFWKHKNHELLFKAIGSLKASGKPINLVCTGATSDYRFKDYFSTLQTLIKDNQIEDQVFILGRIPRDDQIQLIRRSQFVVQPSLFEGWSTVVEDARALGKPLLLSDLDVNKEQHPKHSVFFKRHHLQDLVEKISHLSLSTSPGPDKPKEERAKQESRALIEQYAHTFLDIATDSIQRYKHHNTAPLVSIITPSFNQNRFIQETIQSVLSQNYTNIEHIVVDGGSTDGTLDVLKEWSEKDTRFRFISEPDRGQSEAINKGLKMARGEIIGWLNSDDTYLPKAIDRMVKAFNQHRELDMIYGNAYITNEKNTIIRPYPTKKMDLTTLFDTCPISQPSAFIKKSVFDAVNGVDESLQFCMDYDLWIRLAKNGYQIGSIDSFIANSRWYSASKTGSQFVHVGFPEIIKTSLKHYGKVSKIWLNHFIEHYRDPGVFWFLKLFKDYALFDNTPTIQDDNRYSDHWAPPNFHINLTIHPQNPLHALILKGKNLSFDQLNINVYSSGQLIKTFTHSHGDLVMEIPINSDHSSFSVDIVTKERMVPAHRRNSSDTRELSFIADECLALSYPEFQFYKAFNKGSKHAIKWINDHF</sequence>
<dbReference type="InterPro" id="IPR029044">
    <property type="entry name" value="Nucleotide-diphossugar_trans"/>
</dbReference>
<reference evidence="4 5" key="1">
    <citation type="submission" date="2019-11" db="EMBL/GenBank/DDBJ databases">
        <title>Terrilactibacillus tamarindus sp. nov. BCM23-1 isolated from bark of Tamarindus indica.</title>
        <authorList>
            <person name="Kingkaew E."/>
            <person name="Tanasupawat S."/>
        </authorList>
    </citation>
    <scope>NUCLEOTIDE SEQUENCE [LARGE SCALE GENOMIC DNA]</scope>
    <source>
        <strain evidence="4 5">BCM23-1</strain>
    </source>
</reference>
<protein>
    <submittedName>
        <fullName evidence="4">Glycosyltransferase</fullName>
    </submittedName>
</protein>
<keyword evidence="5" id="KW-1185">Reference proteome</keyword>
<dbReference type="InterPro" id="IPR001173">
    <property type="entry name" value="Glyco_trans_2-like"/>
</dbReference>
<proteinExistence type="inferred from homology"/>
<comment type="caution">
    <text evidence="4">The sequence shown here is derived from an EMBL/GenBank/DDBJ whole genome shotgun (WGS) entry which is preliminary data.</text>
</comment>
<dbReference type="Gene3D" id="3.90.550.10">
    <property type="entry name" value="Spore Coat Polysaccharide Biosynthesis Protein SpsA, Chain A"/>
    <property type="match status" value="1"/>
</dbReference>
<dbReference type="Proteomes" id="UP000440978">
    <property type="component" value="Unassembled WGS sequence"/>
</dbReference>
<feature type="domain" description="Glycosyltransferase 2-like" evidence="3">
    <location>
        <begin position="402"/>
        <end position="557"/>
    </location>
</feature>
<dbReference type="PANTHER" id="PTHR22916">
    <property type="entry name" value="GLYCOSYLTRANSFERASE"/>
    <property type="match status" value="1"/>
</dbReference>
<dbReference type="SUPFAM" id="SSF53448">
    <property type="entry name" value="Nucleotide-diphospho-sugar transferases"/>
    <property type="match status" value="1"/>
</dbReference>
<dbReference type="AlphaFoldDB" id="A0A6N8CLQ1"/>
<dbReference type="Gene3D" id="3.40.50.2000">
    <property type="entry name" value="Glycogen Phosphorylase B"/>
    <property type="match status" value="1"/>
</dbReference>
<name>A0A6N8CLQ1_9BACI</name>
<accession>A0A6N8CLQ1</accession>
<dbReference type="Pfam" id="PF00534">
    <property type="entry name" value="Glycos_transf_1"/>
    <property type="match status" value="1"/>
</dbReference>
<dbReference type="InterPro" id="IPR001296">
    <property type="entry name" value="Glyco_trans_1"/>
</dbReference>
<keyword evidence="4" id="KW-0808">Transferase</keyword>
<evidence type="ECO:0000259" key="3">
    <source>
        <dbReference type="Pfam" id="PF00535"/>
    </source>
</evidence>
<comment type="similarity">
    <text evidence="1">Belongs to the glycosyltransferase 2 family.</text>
</comment>
<dbReference type="Pfam" id="PF00535">
    <property type="entry name" value="Glycos_transf_2"/>
    <property type="match status" value="1"/>
</dbReference>
<dbReference type="OrthoDB" id="396512at2"/>
<gene>
    <name evidence="4" type="ORF">GMB86_02605</name>
</gene>
<evidence type="ECO:0000259" key="2">
    <source>
        <dbReference type="Pfam" id="PF00534"/>
    </source>
</evidence>
<dbReference type="CDD" id="cd06433">
    <property type="entry name" value="GT_2_WfgS_like"/>
    <property type="match status" value="1"/>
</dbReference>
<dbReference type="EMBL" id="WNHB01000003">
    <property type="protein sequence ID" value="MTT30904.1"/>
    <property type="molecule type" value="Genomic_DNA"/>
</dbReference>
<dbReference type="SUPFAM" id="SSF53756">
    <property type="entry name" value="UDP-Glycosyltransferase/glycogen phosphorylase"/>
    <property type="match status" value="1"/>
</dbReference>